<dbReference type="EMBL" id="JAVHNR010000003">
    <property type="protein sequence ID" value="KAK6348607.1"/>
    <property type="molecule type" value="Genomic_DNA"/>
</dbReference>
<proteinExistence type="predicted"/>
<dbReference type="Proteomes" id="UP001313282">
    <property type="component" value="Unassembled WGS sequence"/>
</dbReference>
<evidence type="ECO:0000313" key="2">
    <source>
        <dbReference type="Proteomes" id="UP001313282"/>
    </source>
</evidence>
<protein>
    <submittedName>
        <fullName evidence="1">Uncharacterized protein</fullName>
    </submittedName>
</protein>
<sequence>MAKNHGAILKIYERFIMAEQLKRLPEMLKKNQERERNRLGSASRHSRHLLATAEEEYRIVQALYNLFFTINMGPHVHDPKWLFECWGFWNCMHVRAVRDFLVEEVSTIRERIFNITMKGKKAYGISDGALTSSILFHEFPDNMEDWVASISSRQRLLELEKRIRRFKELGDGGHAEQDQKPAHWMRSRSQRMYQISVYDWLHKSFDSSGPTNLRRLQVPPLPRKLGIPPSASTYYWRYVTDGDGMEVFLDDRPQSELFKYSPIELVASVWDEERLDSWGYTSSPWEFSEFDWIWEWDPWEGQPHCDAFEHGLREHAERLKSKARFELTSEATTAEFEKEETFEIEEIPERLFTNRRFYYSRKKKRGRRIRPMGERVKTRYMKVGSKIRFEGIHDELGDLLDRGLDLNV</sequence>
<reference evidence="1 2" key="1">
    <citation type="submission" date="2019-10" db="EMBL/GenBank/DDBJ databases">
        <authorList>
            <person name="Palmer J.M."/>
        </authorList>
    </citation>
    <scope>NUCLEOTIDE SEQUENCE [LARGE SCALE GENOMIC DNA]</scope>
    <source>
        <strain evidence="1 2">TWF718</strain>
    </source>
</reference>
<dbReference type="AlphaFoldDB" id="A0AAN8N0P6"/>
<name>A0AAN8N0P6_9PEZI</name>
<evidence type="ECO:0000313" key="1">
    <source>
        <dbReference type="EMBL" id="KAK6348607.1"/>
    </source>
</evidence>
<organism evidence="1 2">
    <name type="scientific">Orbilia javanica</name>
    <dbReference type="NCBI Taxonomy" id="47235"/>
    <lineage>
        <taxon>Eukaryota</taxon>
        <taxon>Fungi</taxon>
        <taxon>Dikarya</taxon>
        <taxon>Ascomycota</taxon>
        <taxon>Pezizomycotina</taxon>
        <taxon>Orbiliomycetes</taxon>
        <taxon>Orbiliales</taxon>
        <taxon>Orbiliaceae</taxon>
        <taxon>Orbilia</taxon>
    </lineage>
</organism>
<keyword evidence="2" id="KW-1185">Reference proteome</keyword>
<accession>A0AAN8N0P6</accession>
<comment type="caution">
    <text evidence="1">The sequence shown here is derived from an EMBL/GenBank/DDBJ whole genome shotgun (WGS) entry which is preliminary data.</text>
</comment>
<gene>
    <name evidence="1" type="ORF">TWF718_006396</name>
</gene>